<dbReference type="CDD" id="cd05246">
    <property type="entry name" value="dTDP_GD_SDR_e"/>
    <property type="match status" value="1"/>
</dbReference>
<reference evidence="10 11" key="1">
    <citation type="submission" date="2016-05" db="EMBL/GenBank/DDBJ databases">
        <authorList>
            <person name="Lavstsen T."/>
            <person name="Jespersen J.S."/>
        </authorList>
    </citation>
    <scope>NUCLEOTIDE SEQUENCE [LARGE SCALE GENOMIC DNA]</scope>
    <source>
        <strain evidence="10 11">B7-9</strain>
    </source>
</reference>
<dbReference type="InterPro" id="IPR036291">
    <property type="entry name" value="NAD(P)-bd_dom_sf"/>
</dbReference>
<gene>
    <name evidence="10" type="ORF">A9Q02_07780</name>
</gene>
<dbReference type="NCBIfam" id="TIGR01181">
    <property type="entry name" value="dTDP_gluc_dehyt"/>
    <property type="match status" value="1"/>
</dbReference>
<dbReference type="Gene3D" id="3.90.25.10">
    <property type="entry name" value="UDP-galactose 4-epimerase, domain 1"/>
    <property type="match status" value="1"/>
</dbReference>
<evidence type="ECO:0000256" key="8">
    <source>
        <dbReference type="RuleBase" id="RU004473"/>
    </source>
</evidence>
<evidence type="ECO:0000259" key="9">
    <source>
        <dbReference type="Pfam" id="PF16363"/>
    </source>
</evidence>
<dbReference type="EMBL" id="LYXE01000015">
    <property type="protein sequence ID" value="PDW01048.1"/>
    <property type="molecule type" value="Genomic_DNA"/>
</dbReference>
<comment type="catalytic activity">
    <reaction evidence="1 8">
        <text>dTDP-alpha-D-glucose = dTDP-4-dehydro-6-deoxy-alpha-D-glucose + H2O</text>
        <dbReference type="Rhea" id="RHEA:17221"/>
        <dbReference type="ChEBI" id="CHEBI:15377"/>
        <dbReference type="ChEBI" id="CHEBI:57477"/>
        <dbReference type="ChEBI" id="CHEBI:57649"/>
        <dbReference type="EC" id="4.2.1.46"/>
    </reaction>
</comment>
<dbReference type="GO" id="GO:0008460">
    <property type="term" value="F:dTDP-glucose 4,6-dehydratase activity"/>
    <property type="evidence" value="ECO:0007669"/>
    <property type="project" value="UniProtKB-EC"/>
</dbReference>
<dbReference type="AlphaFoldDB" id="A0A2H3L340"/>
<keyword evidence="6" id="KW-0520">NAD</keyword>
<keyword evidence="11" id="KW-1185">Reference proteome</keyword>
<keyword evidence="7 8" id="KW-0456">Lyase</keyword>
<dbReference type="PANTHER" id="PTHR43000">
    <property type="entry name" value="DTDP-D-GLUCOSE 4,6-DEHYDRATASE-RELATED"/>
    <property type="match status" value="1"/>
</dbReference>
<dbReference type="OrthoDB" id="9803061at2"/>
<comment type="similarity">
    <text evidence="3 8">Belongs to the NAD(P)-dependent epimerase/dehydratase family. dTDP-glucose dehydratase subfamily.</text>
</comment>
<dbReference type="GO" id="GO:0009225">
    <property type="term" value="P:nucleotide-sugar metabolic process"/>
    <property type="evidence" value="ECO:0007669"/>
    <property type="project" value="InterPro"/>
</dbReference>
<accession>A0A2H3L340</accession>
<protein>
    <recommendedName>
        <fullName evidence="5 8">dTDP-glucose 4,6-dehydratase</fullName>
        <ecNumber evidence="4 8">4.2.1.46</ecNumber>
    </recommendedName>
</protein>
<organism evidence="10 11">
    <name type="scientific">Candidatus Chloroploca asiatica</name>
    <dbReference type="NCBI Taxonomy" id="1506545"/>
    <lineage>
        <taxon>Bacteria</taxon>
        <taxon>Bacillati</taxon>
        <taxon>Chloroflexota</taxon>
        <taxon>Chloroflexia</taxon>
        <taxon>Chloroflexales</taxon>
        <taxon>Chloroflexineae</taxon>
        <taxon>Oscillochloridaceae</taxon>
        <taxon>Candidatus Chloroploca</taxon>
    </lineage>
</organism>
<feature type="domain" description="NAD(P)-binding" evidence="9">
    <location>
        <begin position="5"/>
        <end position="305"/>
    </location>
</feature>
<evidence type="ECO:0000256" key="6">
    <source>
        <dbReference type="ARBA" id="ARBA00023027"/>
    </source>
</evidence>
<dbReference type="RefSeq" id="WP_097650530.1">
    <property type="nucleotide sequence ID" value="NZ_LYXE01000015.1"/>
</dbReference>
<comment type="cofactor">
    <cofactor evidence="2 8">
        <name>NAD(+)</name>
        <dbReference type="ChEBI" id="CHEBI:57540"/>
    </cofactor>
</comment>
<dbReference type="Proteomes" id="UP000220922">
    <property type="component" value="Unassembled WGS sequence"/>
</dbReference>
<proteinExistence type="inferred from homology"/>
<evidence type="ECO:0000256" key="1">
    <source>
        <dbReference type="ARBA" id="ARBA00001539"/>
    </source>
</evidence>
<evidence type="ECO:0000256" key="3">
    <source>
        <dbReference type="ARBA" id="ARBA00008178"/>
    </source>
</evidence>
<dbReference type="InterPro" id="IPR016040">
    <property type="entry name" value="NAD(P)-bd_dom"/>
</dbReference>
<evidence type="ECO:0000313" key="10">
    <source>
        <dbReference type="EMBL" id="PDW01048.1"/>
    </source>
</evidence>
<name>A0A2H3L340_9CHLR</name>
<evidence type="ECO:0000256" key="4">
    <source>
        <dbReference type="ARBA" id="ARBA00011990"/>
    </source>
</evidence>
<dbReference type="SUPFAM" id="SSF51735">
    <property type="entry name" value="NAD(P)-binding Rossmann-fold domains"/>
    <property type="match status" value="1"/>
</dbReference>
<evidence type="ECO:0000256" key="7">
    <source>
        <dbReference type="ARBA" id="ARBA00023239"/>
    </source>
</evidence>
<evidence type="ECO:0000256" key="2">
    <source>
        <dbReference type="ARBA" id="ARBA00001911"/>
    </source>
</evidence>
<comment type="caution">
    <text evidence="10">The sequence shown here is derived from an EMBL/GenBank/DDBJ whole genome shotgun (WGS) entry which is preliminary data.</text>
</comment>
<dbReference type="Pfam" id="PF16363">
    <property type="entry name" value="GDP_Man_Dehyd"/>
    <property type="match status" value="1"/>
</dbReference>
<sequence length="339" mass="38571">MRNLLVTGGAGFIGSNFVHYMLEKYSDYRIIVFDKLTYAGRLENLARAEAFGSRYAFVQGDICDLAAVRQVVQQYAIDTIINFAAETHVDRSIMTPDAVIATNVNGTWALLEVAREQQLERFHQISTDEVYGTIAVPQRSKEGDPLEPRSPYSASKAGAEHLVYAYFVTYGLAVTTTRGSNNIGPFHYPEKAVPLFTTNALDNLPLPIYGDGLQVRDYQYVFDHCEGIDLVLHKGELGEFYNVGTEVETPNIEMAHKILDLLGKPHSLITHVTDRAGHDRRYALDCSKLRALGWQSRHTFDQALELTVRWYVENEAWWRPIKSGEYLEYYRKQYDERQG</sequence>
<evidence type="ECO:0000313" key="11">
    <source>
        <dbReference type="Proteomes" id="UP000220922"/>
    </source>
</evidence>
<dbReference type="InterPro" id="IPR005888">
    <property type="entry name" value="dTDP_Gluc_deHydtase"/>
</dbReference>
<evidence type="ECO:0000256" key="5">
    <source>
        <dbReference type="ARBA" id="ARBA00016977"/>
    </source>
</evidence>
<dbReference type="Gene3D" id="3.40.50.720">
    <property type="entry name" value="NAD(P)-binding Rossmann-like Domain"/>
    <property type="match status" value="1"/>
</dbReference>
<dbReference type="EC" id="4.2.1.46" evidence="4 8"/>